<keyword evidence="4" id="KW-0964">Secreted</keyword>
<evidence type="ECO:0000313" key="8">
    <source>
        <dbReference type="EMBL" id="OHT04560.1"/>
    </source>
</evidence>
<dbReference type="VEuPathDB" id="TrichDB:TRFO_27951"/>
<evidence type="ECO:0000256" key="4">
    <source>
        <dbReference type="ARBA" id="ARBA00022525"/>
    </source>
</evidence>
<dbReference type="Proteomes" id="UP000179807">
    <property type="component" value="Unassembled WGS sequence"/>
</dbReference>
<keyword evidence="5" id="KW-0732">Signal</keyword>
<keyword evidence="7" id="KW-0998">Cell outer membrane</keyword>
<gene>
    <name evidence="8" type="ORF">TRFO_27951</name>
</gene>
<keyword evidence="9" id="KW-1185">Reference proteome</keyword>
<comment type="subcellular location">
    <subcellularLocation>
        <location evidence="1">Cell envelope</location>
    </subcellularLocation>
    <subcellularLocation>
        <location evidence="2">Cell outer membrane</location>
    </subcellularLocation>
    <subcellularLocation>
        <location evidence="3">Secreted</location>
    </subcellularLocation>
</comment>
<dbReference type="InterPro" id="IPR012334">
    <property type="entry name" value="Pectin_lyas_fold"/>
</dbReference>
<dbReference type="GeneID" id="94840572"/>
<dbReference type="SUPFAM" id="SSF51126">
    <property type="entry name" value="Pectin lyase-like"/>
    <property type="match status" value="4"/>
</dbReference>
<proteinExistence type="predicted"/>
<accession>A0A1J4K198</accession>
<evidence type="ECO:0000256" key="7">
    <source>
        <dbReference type="ARBA" id="ARBA00023237"/>
    </source>
</evidence>
<dbReference type="InterPro" id="IPR006626">
    <property type="entry name" value="PbH1"/>
</dbReference>
<keyword evidence="6" id="KW-0472">Membrane</keyword>
<evidence type="ECO:0000256" key="6">
    <source>
        <dbReference type="ARBA" id="ARBA00023136"/>
    </source>
</evidence>
<dbReference type="NCBIfam" id="TIGR01376">
    <property type="entry name" value="POMP_repeat"/>
    <property type="match status" value="1"/>
</dbReference>
<sequence length="1128" mass="122855">MNNRAVDIGGALYITTTENCQIDNCTFISNSANSKGGAIFIDSDVHTSDNLPSFYIERCYFEENNGGVNGHALYLSGSKSYIKIYHQNAFLNNGGNSGSTIYTSSNDITIQDNSFNITENGSKSRGIHISTVANIDLENLIFDGCLSQTENGGAIYIESPEGSTSDTYIIRNSKFINCQSSSGKGGAIYVDSRVSELIIQSTVFQSCLSKEEGSAIFICERVGITTIEKSVEFIDIIGEKHIIGSECNELIITGLTFIPSEEQIMAPAIYLHGGSASITKVYFDRCKGGIKVSNPTENAVIENCVFSNCFSHNKGVINQIDNKKCSFNNNIVNYSSNSQGQSMRAIDIRSDGEIEIQFNQFSKCIGTDGVGVIFVYCPSNTIYNGETTINYNQFTECGNNRDSFFTIHTVGKFNFDHNVISNSIIQNHERACRVQGLPKDTHLIITNLSIIECQSSCDYGGGFGFCLKFDGKVTFNKCEFRGNIAQRSKERNGFGGAFCVDTDNKIEHIFDGCIFDNNKAAHGGALAIKTSNLCTIQNCVFYENQAGYSDTVSDSKGGAIYILNENGETLSITNCTFTSNIASKTFEGHAIYAKTLTTKIRINSNCQFIDNGNDQLNGYTIVSEVNDFEFSNNTVKFSSISSSSTSILLTGTTNDVGNLITKSRFVNSNGKNNNGNAIKIDSSLSKVTIDSCIFESCGNTKTTYSIWNEGKVSIINNCEFSYSDNSKSATMCIKSKGDHTITKCNITNSNSRDGSLKYSPTIAFEGIESHLIFQNVIFDSPIGDDTVAFNLDLSGSIPYIIDHITVQNAQSGSPTSKVILGGSLSDFIFDSFIYKNNIVTATYCGGSGIWLQINNEKANITFTNCLFESNYAKGTTKTENNQNGRGGGLQVGFEPTPAKIQLSMNHCQFISNQAEFEGGALSISTNHPVLIDDCIFRNNQALNDKGGAIHLNPDYNRDHEITMESCLITSCIFDANNAITGTAIYLMKGKETTVEITGNCQFTNNAIDKIAIETECSNLMIHDITFGASNIDSSFTAILLASPSQSEIYDCSFIKCLLSNNPSKGSAIHANSGIEKANIHNCHFIDCGKNGYAIFLEGNPILFENNIIQCNSPNVKHGSAFMKTFGQI</sequence>
<protein>
    <recommendedName>
        <fullName evidence="10">Right handed beta helix domain-containing protein</fullName>
    </recommendedName>
</protein>
<comment type="caution">
    <text evidence="8">The sequence shown here is derived from an EMBL/GenBank/DDBJ whole genome shotgun (WGS) entry which is preliminary data.</text>
</comment>
<dbReference type="Gene3D" id="2.160.20.10">
    <property type="entry name" value="Single-stranded right-handed beta-helix, Pectin lyase-like"/>
    <property type="match status" value="3"/>
</dbReference>
<dbReference type="PANTHER" id="PTHR11319">
    <property type="entry name" value="G PROTEIN-COUPLED RECEPTOR-RELATED"/>
    <property type="match status" value="1"/>
</dbReference>
<evidence type="ECO:0008006" key="10">
    <source>
        <dbReference type="Google" id="ProtNLM"/>
    </source>
</evidence>
<dbReference type="RefSeq" id="XP_068357696.1">
    <property type="nucleotide sequence ID" value="XM_068505868.1"/>
</dbReference>
<organism evidence="8 9">
    <name type="scientific">Tritrichomonas foetus</name>
    <dbReference type="NCBI Taxonomy" id="1144522"/>
    <lineage>
        <taxon>Eukaryota</taxon>
        <taxon>Metamonada</taxon>
        <taxon>Parabasalia</taxon>
        <taxon>Tritrichomonadida</taxon>
        <taxon>Tritrichomonadidae</taxon>
        <taxon>Tritrichomonas</taxon>
    </lineage>
</organism>
<evidence type="ECO:0000256" key="2">
    <source>
        <dbReference type="ARBA" id="ARBA00004442"/>
    </source>
</evidence>
<dbReference type="EMBL" id="MLAK01000789">
    <property type="protein sequence ID" value="OHT04560.1"/>
    <property type="molecule type" value="Genomic_DNA"/>
</dbReference>
<dbReference type="GO" id="GO:0005576">
    <property type="term" value="C:extracellular region"/>
    <property type="evidence" value="ECO:0007669"/>
    <property type="project" value="UniProtKB-SubCell"/>
</dbReference>
<dbReference type="PANTHER" id="PTHR11319:SF35">
    <property type="entry name" value="OUTER MEMBRANE PROTEIN PMPC-RELATED"/>
    <property type="match status" value="1"/>
</dbReference>
<evidence type="ECO:0000256" key="1">
    <source>
        <dbReference type="ARBA" id="ARBA00004196"/>
    </source>
</evidence>
<evidence type="ECO:0000256" key="3">
    <source>
        <dbReference type="ARBA" id="ARBA00004613"/>
    </source>
</evidence>
<dbReference type="InterPro" id="IPR011050">
    <property type="entry name" value="Pectin_lyase_fold/virulence"/>
</dbReference>
<dbReference type="SMART" id="SM00710">
    <property type="entry name" value="PbH1"/>
    <property type="match status" value="16"/>
</dbReference>
<dbReference type="OrthoDB" id="5950997at2759"/>
<reference evidence="8" key="1">
    <citation type="submission" date="2016-10" db="EMBL/GenBank/DDBJ databases">
        <authorList>
            <person name="Benchimol M."/>
            <person name="Almeida L.G."/>
            <person name="Vasconcelos A.T."/>
            <person name="Perreira-Neves A."/>
            <person name="Rosa I.A."/>
            <person name="Tasca T."/>
            <person name="Bogo M.R."/>
            <person name="de Souza W."/>
        </authorList>
    </citation>
    <scope>NUCLEOTIDE SEQUENCE [LARGE SCALE GENOMIC DNA]</scope>
    <source>
        <strain evidence="8">K</strain>
    </source>
</reference>
<dbReference type="AlphaFoldDB" id="A0A1J4K198"/>
<dbReference type="Pfam" id="PF02415">
    <property type="entry name" value="Chlam_PMP"/>
    <property type="match status" value="2"/>
</dbReference>
<evidence type="ECO:0000313" key="9">
    <source>
        <dbReference type="Proteomes" id="UP000179807"/>
    </source>
</evidence>
<evidence type="ECO:0000256" key="5">
    <source>
        <dbReference type="ARBA" id="ARBA00022729"/>
    </source>
</evidence>
<name>A0A1J4K198_9EUKA</name>
<dbReference type="InterPro" id="IPR003368">
    <property type="entry name" value="POMP_repeat"/>
</dbReference>